<keyword evidence="3" id="KW-1185">Reference proteome</keyword>
<reference evidence="2 3" key="1">
    <citation type="submission" date="2022-12" db="EMBL/GenBank/DDBJ databases">
        <title>Draft genome sequence of Paenibacillus sp. dW9.</title>
        <authorList>
            <person name="Choi E.-W."/>
            <person name="Kim D.-U."/>
        </authorList>
    </citation>
    <scope>NUCLEOTIDE SEQUENCE [LARGE SCALE GENOMIC DNA]</scope>
    <source>
        <strain evidence="3">dW9</strain>
    </source>
</reference>
<accession>A0ABT4Q2S4</accession>
<comment type="caution">
    <text evidence="2">The sequence shown here is derived from an EMBL/GenBank/DDBJ whole genome shotgun (WGS) entry which is preliminary data.</text>
</comment>
<evidence type="ECO:0008006" key="4">
    <source>
        <dbReference type="Google" id="ProtNLM"/>
    </source>
</evidence>
<protein>
    <recommendedName>
        <fullName evidence="4">Spore germination protein</fullName>
    </recommendedName>
</protein>
<dbReference type="Proteomes" id="UP001527882">
    <property type="component" value="Unassembled WGS sequence"/>
</dbReference>
<organism evidence="2 3">
    <name type="scientific">Paenibacillus gyeongsangnamensis</name>
    <dbReference type="NCBI Taxonomy" id="3388067"/>
    <lineage>
        <taxon>Bacteria</taxon>
        <taxon>Bacillati</taxon>
        <taxon>Bacillota</taxon>
        <taxon>Bacilli</taxon>
        <taxon>Bacillales</taxon>
        <taxon>Paenibacillaceae</taxon>
        <taxon>Paenibacillus</taxon>
    </lineage>
</organism>
<proteinExistence type="predicted"/>
<evidence type="ECO:0000313" key="2">
    <source>
        <dbReference type="EMBL" id="MCZ8511000.1"/>
    </source>
</evidence>
<name>A0ABT4Q2S4_9BACL</name>
<gene>
    <name evidence="2" type="ORF">O9H85_00830</name>
</gene>
<dbReference type="EMBL" id="JAQAGZ010000001">
    <property type="protein sequence ID" value="MCZ8511000.1"/>
    <property type="molecule type" value="Genomic_DNA"/>
</dbReference>
<feature type="compositionally biased region" description="Polar residues" evidence="1">
    <location>
        <begin position="103"/>
        <end position="113"/>
    </location>
</feature>
<dbReference type="RefSeq" id="WP_269879373.1">
    <property type="nucleotide sequence ID" value="NZ_JAQAGZ010000001.1"/>
</dbReference>
<evidence type="ECO:0000313" key="3">
    <source>
        <dbReference type="Proteomes" id="UP001527882"/>
    </source>
</evidence>
<feature type="region of interest" description="Disordered" evidence="1">
    <location>
        <begin position="91"/>
        <end position="113"/>
    </location>
</feature>
<evidence type="ECO:0000256" key="1">
    <source>
        <dbReference type="SAM" id="MobiDB-lite"/>
    </source>
</evidence>
<sequence length="113" mass="12052">MASFLSPQFVIGSIRIGSVENAACINMGNNWPTGFESHQKLTQGFGSVSGDRNVVSGIRSLLNDSDFLDMLNISDSEAPDWLKKLVLSTSEKTQAEEPVIGNSAPSPGHSASR</sequence>